<reference evidence="3 4" key="1">
    <citation type="submission" date="2016-03" db="EMBL/GenBank/DDBJ databases">
        <title>Comparative genomics of 54 Lactobacillus plantarum strains reveals genomic uncoupling from niche constraints.</title>
        <authorList>
            <person name="Martino M.E."/>
        </authorList>
    </citation>
    <scope>NUCLEOTIDE SEQUENCE [LARGE SCALE GENOMIC DNA]</scope>
    <source>
        <strain evidence="3 4">NAB2</strain>
    </source>
</reference>
<dbReference type="AlphaFoldDB" id="A0AAW3RFF6"/>
<dbReference type="PROSITE" id="PS51898">
    <property type="entry name" value="TYR_RECOMBINASE"/>
    <property type="match status" value="1"/>
</dbReference>
<dbReference type="SUPFAM" id="SSF56349">
    <property type="entry name" value="DNA breaking-rejoining enzymes"/>
    <property type="match status" value="1"/>
</dbReference>
<evidence type="ECO:0000259" key="2">
    <source>
        <dbReference type="PROSITE" id="PS51898"/>
    </source>
</evidence>
<accession>A0AAW3RFF6</accession>
<evidence type="ECO:0000313" key="4">
    <source>
        <dbReference type="Proteomes" id="UP000076872"/>
    </source>
</evidence>
<dbReference type="GO" id="GO:0003677">
    <property type="term" value="F:DNA binding"/>
    <property type="evidence" value="ECO:0007669"/>
    <property type="project" value="InterPro"/>
</dbReference>
<dbReference type="Proteomes" id="UP000076872">
    <property type="component" value="Unassembled WGS sequence"/>
</dbReference>
<dbReference type="GO" id="GO:0015074">
    <property type="term" value="P:DNA integration"/>
    <property type="evidence" value="ECO:0007669"/>
    <property type="project" value="InterPro"/>
</dbReference>
<proteinExistence type="predicted"/>
<dbReference type="InterPro" id="IPR011010">
    <property type="entry name" value="DNA_brk_join_enz"/>
</dbReference>
<comment type="caution">
    <text evidence="3">The sequence shown here is derived from an EMBL/GenBank/DDBJ whole genome shotgun (WGS) entry which is preliminary data.</text>
</comment>
<dbReference type="InterPro" id="IPR013762">
    <property type="entry name" value="Integrase-like_cat_sf"/>
</dbReference>
<feature type="domain" description="Tyr recombinase" evidence="2">
    <location>
        <begin position="1"/>
        <end position="97"/>
    </location>
</feature>
<protein>
    <submittedName>
        <fullName evidence="3">Integrase</fullName>
    </submittedName>
</protein>
<name>A0AAW3RFF6_LACPN</name>
<dbReference type="Gene3D" id="1.10.443.10">
    <property type="entry name" value="Intergrase catalytic core"/>
    <property type="match status" value="1"/>
</dbReference>
<organism evidence="3 4">
    <name type="scientific">Lactiplantibacillus plantarum</name>
    <name type="common">Lactobacillus plantarum</name>
    <dbReference type="NCBI Taxonomy" id="1590"/>
    <lineage>
        <taxon>Bacteria</taxon>
        <taxon>Bacillati</taxon>
        <taxon>Bacillota</taxon>
        <taxon>Bacilli</taxon>
        <taxon>Lactobacillales</taxon>
        <taxon>Lactobacillaceae</taxon>
        <taxon>Lactiplantibacillus</taxon>
    </lineage>
</organism>
<dbReference type="GO" id="GO:0006310">
    <property type="term" value="P:DNA recombination"/>
    <property type="evidence" value="ECO:0007669"/>
    <property type="project" value="UniProtKB-KW"/>
</dbReference>
<evidence type="ECO:0000256" key="1">
    <source>
        <dbReference type="ARBA" id="ARBA00023172"/>
    </source>
</evidence>
<dbReference type="Pfam" id="PF00589">
    <property type="entry name" value="Phage_integrase"/>
    <property type="match status" value="1"/>
</dbReference>
<dbReference type="EMBL" id="LUXO01000033">
    <property type="protein sequence ID" value="KZV02222.1"/>
    <property type="molecule type" value="Genomic_DNA"/>
</dbReference>
<evidence type="ECO:0000313" key="3">
    <source>
        <dbReference type="EMBL" id="KZV02222.1"/>
    </source>
</evidence>
<gene>
    <name evidence="3" type="ORF">NAB2_2842</name>
</gene>
<keyword evidence="1" id="KW-0233">DNA recombination</keyword>
<sequence length="105" mass="11657">MFLGFNTLQPDQLVFANTKNGFKSLNTPGKWLKRIITDYHLSPSITVHGFRHSHASALFTAGATIKEVQTRLGHEDVATTLNVYTHVTKGQNQQAANKLANYLGF</sequence>
<dbReference type="InterPro" id="IPR002104">
    <property type="entry name" value="Integrase_catalytic"/>
</dbReference>